<dbReference type="InterPro" id="IPR013154">
    <property type="entry name" value="ADH-like_N"/>
</dbReference>
<keyword evidence="4" id="KW-1185">Reference proteome</keyword>
<dbReference type="InterPro" id="IPR051603">
    <property type="entry name" value="Zinc-ADH_QOR/CCCR"/>
</dbReference>
<dbReference type="InterPro" id="IPR011032">
    <property type="entry name" value="GroES-like_sf"/>
</dbReference>
<dbReference type="EMBL" id="JABVED010000009">
    <property type="protein sequence ID" value="MBC6448982.1"/>
    <property type="molecule type" value="Genomic_DNA"/>
</dbReference>
<feature type="domain" description="Enoyl reductase (ER)" evidence="2">
    <location>
        <begin position="47"/>
        <end position="413"/>
    </location>
</feature>
<dbReference type="GO" id="GO:0016491">
    <property type="term" value="F:oxidoreductase activity"/>
    <property type="evidence" value="ECO:0007669"/>
    <property type="project" value="UniProtKB-KW"/>
</dbReference>
<keyword evidence="3" id="KW-0560">Oxidoreductase</keyword>
<dbReference type="InterPro" id="IPR010085">
    <property type="entry name" value="Crot_CoA_red"/>
</dbReference>
<comment type="caution">
    <text evidence="3">The sequence shown here is derived from an EMBL/GenBank/DDBJ whole genome shotgun (WGS) entry which is preliminary data.</text>
</comment>
<reference evidence="3 4" key="1">
    <citation type="submission" date="2020-06" db="EMBL/GenBank/DDBJ databases">
        <title>Actinokineospora xiongansis sp. nov., isolated from soil of Baiyangdian.</title>
        <authorList>
            <person name="Zhang X."/>
        </authorList>
    </citation>
    <scope>NUCLEOTIDE SEQUENCE [LARGE SCALE GENOMIC DNA]</scope>
    <source>
        <strain evidence="3 4">HBU206404</strain>
    </source>
</reference>
<dbReference type="InterPro" id="IPR020843">
    <property type="entry name" value="ER"/>
</dbReference>
<gene>
    <name evidence="3" type="primary">ccrA</name>
    <name evidence="3" type="ORF">GPZ80_17580</name>
</gene>
<dbReference type="NCBIfam" id="TIGR01751">
    <property type="entry name" value="crot-CoA-red"/>
    <property type="match status" value="1"/>
</dbReference>
<name>A0ABR7L8H9_9PSEU</name>
<proteinExistence type="predicted"/>
<dbReference type="InterPro" id="IPR036291">
    <property type="entry name" value="NAD(P)-bd_dom_sf"/>
</dbReference>
<dbReference type="PANTHER" id="PTHR44154">
    <property type="entry name" value="QUINONE OXIDOREDUCTASE"/>
    <property type="match status" value="1"/>
</dbReference>
<organism evidence="3 4">
    <name type="scientific">Actinokineospora xionganensis</name>
    <dbReference type="NCBI Taxonomy" id="2684470"/>
    <lineage>
        <taxon>Bacteria</taxon>
        <taxon>Bacillati</taxon>
        <taxon>Actinomycetota</taxon>
        <taxon>Actinomycetes</taxon>
        <taxon>Pseudonocardiales</taxon>
        <taxon>Pseudonocardiaceae</taxon>
        <taxon>Actinokineospora</taxon>
    </lineage>
</organism>
<evidence type="ECO:0000313" key="4">
    <source>
        <dbReference type="Proteomes" id="UP000734823"/>
    </source>
</evidence>
<keyword evidence="1" id="KW-0521">NADP</keyword>
<dbReference type="Proteomes" id="UP000734823">
    <property type="component" value="Unassembled WGS sequence"/>
</dbReference>
<evidence type="ECO:0000256" key="1">
    <source>
        <dbReference type="ARBA" id="ARBA00022857"/>
    </source>
</evidence>
<evidence type="ECO:0000259" key="2">
    <source>
        <dbReference type="SMART" id="SM00829"/>
    </source>
</evidence>
<sequence>MQKILDAIQADELDAIGSLPVPESYRGVTVHADEAGMFEGLESRDKDPRKSLHLDDVPVPELGPGEALVAVMASAINYNTVWTSIFEPVSTFKFLERYGKMSPLSKKHDLPYHVVGSDLSGVVLRTGPGVHAWKPGDEVVAHCLNVELEGPDGHNDTMMDSEQRIWGFETNFGGLAEVALVKSNQLMPKPKHLTWEEAASPGLVNSTAYRQLVSSNGAGMKQGDVVLIWGASGGLGSYATQFALNGGAIPVCVVSSQEKADIVRKMGAELIIDRSAEGYKFWKDENTQDPKEWQRFGKKIRELTGGEDPDIVFEHPGRETFGASVYVTRKGGTIVTCASTSGYMHQYDNRYLWMSLKRIVGSHFANYRESWEANRLIAKGLIHPTLSKTYALADTGQATLDVHRNAHQGKVGVLCLAPEEGLGVRDHEMRAKHLDAINRFRGV</sequence>
<dbReference type="Pfam" id="PF00107">
    <property type="entry name" value="ADH_zinc_N"/>
    <property type="match status" value="1"/>
</dbReference>
<dbReference type="InterPro" id="IPR013149">
    <property type="entry name" value="ADH-like_C"/>
</dbReference>
<dbReference type="PANTHER" id="PTHR44154:SF1">
    <property type="entry name" value="QUINONE OXIDOREDUCTASE"/>
    <property type="match status" value="1"/>
</dbReference>
<evidence type="ECO:0000313" key="3">
    <source>
        <dbReference type="EMBL" id="MBC6448982.1"/>
    </source>
</evidence>
<dbReference type="Gene3D" id="3.90.180.10">
    <property type="entry name" value="Medium-chain alcohol dehydrogenases, catalytic domain"/>
    <property type="match status" value="2"/>
</dbReference>
<protein>
    <submittedName>
        <fullName evidence="3">Crotonyl-CoA carboxylase/reductase</fullName>
        <ecNumber evidence="3">1.3.1.85</ecNumber>
    </submittedName>
</protein>
<dbReference type="SUPFAM" id="SSF50129">
    <property type="entry name" value="GroES-like"/>
    <property type="match status" value="1"/>
</dbReference>
<dbReference type="SUPFAM" id="SSF51735">
    <property type="entry name" value="NAD(P)-binding Rossmann-fold domains"/>
    <property type="match status" value="1"/>
</dbReference>
<dbReference type="EC" id="1.3.1.85" evidence="3"/>
<accession>A0ABR7L8H9</accession>
<dbReference type="Pfam" id="PF08240">
    <property type="entry name" value="ADH_N"/>
    <property type="match status" value="1"/>
</dbReference>
<dbReference type="RefSeq" id="WP_187221451.1">
    <property type="nucleotide sequence ID" value="NZ_JABVED010000009.1"/>
</dbReference>
<dbReference type="SMART" id="SM00829">
    <property type="entry name" value="PKS_ER"/>
    <property type="match status" value="1"/>
</dbReference>